<organism evidence="5 6">
    <name type="scientific">Candidatus Onthenecus intestinigallinarum</name>
    <dbReference type="NCBI Taxonomy" id="2840875"/>
    <lineage>
        <taxon>Bacteria</taxon>
        <taxon>Bacillati</taxon>
        <taxon>Bacillota</taxon>
        <taxon>Clostridia</taxon>
        <taxon>Eubacteriales</taxon>
        <taxon>Candidatus Onthenecus</taxon>
    </lineage>
</organism>
<dbReference type="InterPro" id="IPR052913">
    <property type="entry name" value="Glycopeptide_resist_protein"/>
</dbReference>
<evidence type="ECO:0000313" key="5">
    <source>
        <dbReference type="EMBL" id="HIQ72426.1"/>
    </source>
</evidence>
<gene>
    <name evidence="5" type="ORF">IAB73_09505</name>
</gene>
<dbReference type="Pfam" id="PF04294">
    <property type="entry name" value="VanW"/>
    <property type="match status" value="1"/>
</dbReference>
<reference evidence="5" key="2">
    <citation type="journal article" date="2021" name="PeerJ">
        <title>Extensive microbial diversity within the chicken gut microbiome revealed by metagenomics and culture.</title>
        <authorList>
            <person name="Gilroy R."/>
            <person name="Ravi A."/>
            <person name="Getino M."/>
            <person name="Pursley I."/>
            <person name="Horton D.L."/>
            <person name="Alikhan N.F."/>
            <person name="Baker D."/>
            <person name="Gharbi K."/>
            <person name="Hall N."/>
            <person name="Watson M."/>
            <person name="Adriaenssens E.M."/>
            <person name="Foster-Nyarko E."/>
            <person name="Jarju S."/>
            <person name="Secka A."/>
            <person name="Antonio M."/>
            <person name="Oren A."/>
            <person name="Chaudhuri R.R."/>
            <person name="La Ragione R."/>
            <person name="Hildebrand F."/>
            <person name="Pallen M.J."/>
        </authorList>
    </citation>
    <scope>NUCLEOTIDE SEQUENCE</scope>
    <source>
        <strain evidence="5">ChiSxjej2B14-6234</strain>
    </source>
</reference>
<keyword evidence="1" id="KW-0732">Signal</keyword>
<dbReference type="AlphaFoldDB" id="A0A9D1CQZ6"/>
<feature type="domain" description="G5" evidence="4">
    <location>
        <begin position="425"/>
        <end position="507"/>
    </location>
</feature>
<dbReference type="PANTHER" id="PTHR35788">
    <property type="entry name" value="EXPORTED PROTEIN-RELATED"/>
    <property type="match status" value="1"/>
</dbReference>
<protein>
    <submittedName>
        <fullName evidence="5">VanW family protein</fullName>
    </submittedName>
</protein>
<evidence type="ECO:0000256" key="1">
    <source>
        <dbReference type="ARBA" id="ARBA00022729"/>
    </source>
</evidence>
<evidence type="ECO:0000259" key="4">
    <source>
        <dbReference type="SMART" id="SM01208"/>
    </source>
</evidence>
<dbReference type="EMBL" id="DVFJ01000036">
    <property type="protein sequence ID" value="HIQ72426.1"/>
    <property type="molecule type" value="Genomic_DNA"/>
</dbReference>
<feature type="region of interest" description="Disordered" evidence="2">
    <location>
        <begin position="1"/>
        <end position="41"/>
    </location>
</feature>
<feature type="transmembrane region" description="Helical" evidence="3">
    <location>
        <begin position="51"/>
        <end position="76"/>
    </location>
</feature>
<dbReference type="InterPro" id="IPR011098">
    <property type="entry name" value="G5_dom"/>
</dbReference>
<dbReference type="Proteomes" id="UP000886887">
    <property type="component" value="Unassembled WGS sequence"/>
</dbReference>
<keyword evidence="3" id="KW-0472">Membrane</keyword>
<dbReference type="Pfam" id="PF07501">
    <property type="entry name" value="G5"/>
    <property type="match status" value="1"/>
</dbReference>
<keyword evidence="3" id="KW-1133">Transmembrane helix</keyword>
<evidence type="ECO:0000313" key="6">
    <source>
        <dbReference type="Proteomes" id="UP000886887"/>
    </source>
</evidence>
<dbReference type="Pfam" id="PF12229">
    <property type="entry name" value="PG_binding_4"/>
    <property type="match status" value="1"/>
</dbReference>
<proteinExistence type="predicted"/>
<name>A0A9D1CQZ6_9FIRM</name>
<evidence type="ECO:0000256" key="3">
    <source>
        <dbReference type="SAM" id="Phobius"/>
    </source>
</evidence>
<dbReference type="SMART" id="SM01208">
    <property type="entry name" value="G5"/>
    <property type="match status" value="1"/>
</dbReference>
<sequence>MSMYSRAGYTPPQAPKPPAEPRRKKGGSGGRRPPTRRPGGRIRFSRRAKAVFALLLTLIVLVLATMGVAVFMSLYVHAYDDAFVPGVYIGNVPLGGLTPEEAAQQLSGIAQQGMEGWHVNLIYQDVTKTITPQDLSMTFDVGDQLNRAWAIGRSGSLFERFMQIRQAQQEPVTIVGEIAYDEARLDEILSQVQAGLERQVQNATSSFEPSSDTPFSFTDEVYGRHLDTAPVREQIVEAIATLTSCDITLEPELTAPEITRAMLEENLSAIVIVTSNISSSSDEGRNQNIAVALDHLNGLVISAGERVSFNSAVGKRTTENGYTTALEIAYGEYVEGIGGGVCQVSTALYQAVLRAGLEVLERTPHAIPSNYAEMGQDATVSDRGLDFVFRNSSDMPIYIKARLVTDTSRKYIEITIFGKPLPDGIRYTLESTVIETIPLPEPVYVRDKDAQYVVYDDEEYQASDGREGYVVETYRVTSQNGAVTERELISTDTYDAKAPEIYVGAQPRPTPTPAPTPTPIA</sequence>
<comment type="caution">
    <text evidence="5">The sequence shown here is derived from an EMBL/GenBank/DDBJ whole genome shotgun (WGS) entry which is preliminary data.</text>
</comment>
<dbReference type="InterPro" id="IPR022029">
    <property type="entry name" value="YoaR-like_PG-bd"/>
</dbReference>
<accession>A0A9D1CQZ6</accession>
<dbReference type="InterPro" id="IPR007391">
    <property type="entry name" value="Vancomycin_resist_VanW"/>
</dbReference>
<feature type="region of interest" description="Disordered" evidence="2">
    <location>
        <begin position="502"/>
        <end position="521"/>
    </location>
</feature>
<reference evidence="5" key="1">
    <citation type="submission" date="2020-10" db="EMBL/GenBank/DDBJ databases">
        <authorList>
            <person name="Gilroy R."/>
        </authorList>
    </citation>
    <scope>NUCLEOTIDE SEQUENCE</scope>
    <source>
        <strain evidence="5">ChiSxjej2B14-6234</strain>
    </source>
</reference>
<dbReference type="PANTHER" id="PTHR35788:SF1">
    <property type="entry name" value="EXPORTED PROTEIN"/>
    <property type="match status" value="1"/>
</dbReference>
<keyword evidence="3" id="KW-0812">Transmembrane</keyword>
<evidence type="ECO:0000256" key="2">
    <source>
        <dbReference type="SAM" id="MobiDB-lite"/>
    </source>
</evidence>
<feature type="compositionally biased region" description="Pro residues" evidence="2">
    <location>
        <begin position="508"/>
        <end position="521"/>
    </location>
</feature>